<dbReference type="InterPro" id="IPR038590">
    <property type="entry name" value="YaeQ_sf"/>
</dbReference>
<accession>A0AA37Q736</accession>
<sequence length="181" mass="20334">MAVSATVYTFEIQLAHVDRGVYETLALRVARHPSETEEYLLTRVLAYCLEYREGIAFTRGLAEPDEPAVEVRDLTGTRQAWIDIGAPDAARLHRASKAAPRVAIYTHRDPAQLQRQLAGERIHRAEAVELWAVDRELLAALAERLDRRMKLDLSVTDGHLYIELGGETLAGEVVRHPIQTD</sequence>
<evidence type="ECO:0000313" key="2">
    <source>
        <dbReference type="Proteomes" id="UP001161325"/>
    </source>
</evidence>
<dbReference type="PANTHER" id="PTHR38784:SF1">
    <property type="entry name" value="SUCROSE PHOSPHORYLASE"/>
    <property type="match status" value="1"/>
</dbReference>
<dbReference type="PIRSF" id="PIRSF011484">
    <property type="entry name" value="YaeQ"/>
    <property type="match status" value="1"/>
</dbReference>
<dbReference type="RefSeq" id="WP_284348660.1">
    <property type="nucleotide sequence ID" value="NZ_BRXS01000001.1"/>
</dbReference>
<name>A0AA37Q736_9BACT</name>
<evidence type="ECO:0008006" key="3">
    <source>
        <dbReference type="Google" id="ProtNLM"/>
    </source>
</evidence>
<dbReference type="Pfam" id="PF07152">
    <property type="entry name" value="YaeQ"/>
    <property type="match status" value="1"/>
</dbReference>
<reference evidence="1" key="1">
    <citation type="submission" date="2022-08" db="EMBL/GenBank/DDBJ databases">
        <title>Draft genome sequencing of Roseisolibacter agri AW1220.</title>
        <authorList>
            <person name="Tobiishi Y."/>
            <person name="Tonouchi A."/>
        </authorList>
    </citation>
    <scope>NUCLEOTIDE SEQUENCE</scope>
    <source>
        <strain evidence="1">AW1220</strain>
    </source>
</reference>
<dbReference type="Proteomes" id="UP001161325">
    <property type="component" value="Unassembled WGS sequence"/>
</dbReference>
<protein>
    <recommendedName>
        <fullName evidence="3">YaeQ protein</fullName>
    </recommendedName>
</protein>
<dbReference type="AlphaFoldDB" id="A0AA37Q736"/>
<dbReference type="InterPro" id="IPR009822">
    <property type="entry name" value="YaeQ"/>
</dbReference>
<dbReference type="SMART" id="SM01322">
    <property type="entry name" value="YaeQ"/>
    <property type="match status" value="1"/>
</dbReference>
<gene>
    <name evidence="1" type="primary">yaeQ</name>
    <name evidence="1" type="ORF">rosag_07240</name>
</gene>
<proteinExistence type="predicted"/>
<organism evidence="1 2">
    <name type="scientific">Roseisolibacter agri</name>
    <dbReference type="NCBI Taxonomy" id="2014610"/>
    <lineage>
        <taxon>Bacteria</taxon>
        <taxon>Pseudomonadati</taxon>
        <taxon>Gemmatimonadota</taxon>
        <taxon>Gemmatimonadia</taxon>
        <taxon>Gemmatimonadales</taxon>
        <taxon>Gemmatimonadaceae</taxon>
        <taxon>Roseisolibacter</taxon>
    </lineage>
</organism>
<dbReference type="SUPFAM" id="SSF52980">
    <property type="entry name" value="Restriction endonuclease-like"/>
    <property type="match status" value="1"/>
</dbReference>
<keyword evidence="2" id="KW-1185">Reference proteome</keyword>
<dbReference type="EMBL" id="BRXS01000001">
    <property type="protein sequence ID" value="GLC24211.1"/>
    <property type="molecule type" value="Genomic_DNA"/>
</dbReference>
<dbReference type="PANTHER" id="PTHR38784">
    <property type="entry name" value="SUCROSE PHOSPHORYLASE"/>
    <property type="match status" value="1"/>
</dbReference>
<evidence type="ECO:0000313" key="1">
    <source>
        <dbReference type="EMBL" id="GLC24211.1"/>
    </source>
</evidence>
<dbReference type="InterPro" id="IPR011335">
    <property type="entry name" value="Restrct_endonuc-II-like"/>
</dbReference>
<dbReference type="Gene3D" id="3.10.640.10">
    <property type="entry name" value="Restriction endonuclease-like alpha-beta roll domain"/>
    <property type="match status" value="1"/>
</dbReference>
<comment type="caution">
    <text evidence="1">The sequence shown here is derived from an EMBL/GenBank/DDBJ whole genome shotgun (WGS) entry which is preliminary data.</text>
</comment>